<name>A0ABW3S8J1_9BACL</name>
<dbReference type="Pfam" id="PF00126">
    <property type="entry name" value="HTH_1"/>
    <property type="match status" value="1"/>
</dbReference>
<evidence type="ECO:0000313" key="6">
    <source>
        <dbReference type="EMBL" id="MFD1180522.1"/>
    </source>
</evidence>
<proteinExistence type="inferred from homology"/>
<dbReference type="Gene3D" id="3.40.190.290">
    <property type="match status" value="1"/>
</dbReference>
<sequence length="307" mass="34606">MDIEGLMSFLAVAREKSISKAALSLHMTQPALSNRLRKMEDGLGFALLERNWDGVRLTKQGYYFLPYAIQLVQDLHDAAAVLSFAPGERMLSFEEVINRSDQLLIGIDNWLAPRLAQPIIAAFHRTFPQLKYRIITRSTPALVDLVYHHGLHVGIHFHNEARPGLLSVPIIRDGIILIYHPDSAGEEIRPDLSNLDLVKHLPFLLFDNPTLVAHRHITSSIFETYGIEYLYAVDDLYTSAALISEGLAYTMLPKSCGLVFEQFDTAAKLKIVDLSGFAPTDIRMLYSPDHPFIEEIECLRHTLTAIE</sequence>
<dbReference type="InterPro" id="IPR036388">
    <property type="entry name" value="WH-like_DNA-bd_sf"/>
</dbReference>
<dbReference type="InterPro" id="IPR000847">
    <property type="entry name" value="LysR_HTH_N"/>
</dbReference>
<dbReference type="CDD" id="cd05466">
    <property type="entry name" value="PBP2_LTTR_substrate"/>
    <property type="match status" value="1"/>
</dbReference>
<dbReference type="InterPro" id="IPR005119">
    <property type="entry name" value="LysR_subst-bd"/>
</dbReference>
<dbReference type="PRINTS" id="PR00039">
    <property type="entry name" value="HTHLYSR"/>
</dbReference>
<keyword evidence="3" id="KW-0238">DNA-binding</keyword>
<organism evidence="6 7">
    <name type="scientific">Paenibacillus timonensis</name>
    <dbReference type="NCBI Taxonomy" id="225915"/>
    <lineage>
        <taxon>Bacteria</taxon>
        <taxon>Bacillati</taxon>
        <taxon>Bacillota</taxon>
        <taxon>Bacilli</taxon>
        <taxon>Bacillales</taxon>
        <taxon>Paenibacillaceae</taxon>
        <taxon>Paenibacillus</taxon>
    </lineage>
</organism>
<evidence type="ECO:0000313" key="7">
    <source>
        <dbReference type="Proteomes" id="UP001597211"/>
    </source>
</evidence>
<accession>A0ABW3S8J1</accession>
<evidence type="ECO:0000256" key="3">
    <source>
        <dbReference type="ARBA" id="ARBA00023125"/>
    </source>
</evidence>
<dbReference type="Proteomes" id="UP001597211">
    <property type="component" value="Unassembled WGS sequence"/>
</dbReference>
<comment type="caution">
    <text evidence="6">The sequence shown here is derived from an EMBL/GenBank/DDBJ whole genome shotgun (WGS) entry which is preliminary data.</text>
</comment>
<dbReference type="Gene3D" id="1.10.10.10">
    <property type="entry name" value="Winged helix-like DNA-binding domain superfamily/Winged helix DNA-binding domain"/>
    <property type="match status" value="1"/>
</dbReference>
<comment type="similarity">
    <text evidence="1">Belongs to the LysR transcriptional regulatory family.</text>
</comment>
<dbReference type="InterPro" id="IPR036390">
    <property type="entry name" value="WH_DNA-bd_sf"/>
</dbReference>
<keyword evidence="2" id="KW-0805">Transcription regulation</keyword>
<evidence type="ECO:0000256" key="1">
    <source>
        <dbReference type="ARBA" id="ARBA00009437"/>
    </source>
</evidence>
<protein>
    <submittedName>
        <fullName evidence="6">LysR family transcriptional regulator</fullName>
    </submittedName>
</protein>
<dbReference type="Pfam" id="PF03466">
    <property type="entry name" value="LysR_substrate"/>
    <property type="match status" value="1"/>
</dbReference>
<dbReference type="SUPFAM" id="SSF53850">
    <property type="entry name" value="Periplasmic binding protein-like II"/>
    <property type="match status" value="1"/>
</dbReference>
<dbReference type="PANTHER" id="PTHR30126:SF96">
    <property type="entry name" value="TRANSCRIPTIONAL REGULATORY PROTEIN, LYSR FAMILY"/>
    <property type="match status" value="1"/>
</dbReference>
<dbReference type="EMBL" id="JBHTKZ010000004">
    <property type="protein sequence ID" value="MFD1180522.1"/>
    <property type="molecule type" value="Genomic_DNA"/>
</dbReference>
<dbReference type="PROSITE" id="PS50931">
    <property type="entry name" value="HTH_LYSR"/>
    <property type="match status" value="1"/>
</dbReference>
<evidence type="ECO:0000256" key="2">
    <source>
        <dbReference type="ARBA" id="ARBA00023015"/>
    </source>
</evidence>
<dbReference type="PANTHER" id="PTHR30126">
    <property type="entry name" value="HTH-TYPE TRANSCRIPTIONAL REGULATOR"/>
    <property type="match status" value="1"/>
</dbReference>
<keyword evidence="7" id="KW-1185">Reference proteome</keyword>
<dbReference type="SUPFAM" id="SSF46785">
    <property type="entry name" value="Winged helix' DNA-binding domain"/>
    <property type="match status" value="1"/>
</dbReference>
<gene>
    <name evidence="6" type="ORF">ACFQ2Z_04045</name>
</gene>
<reference evidence="7" key="1">
    <citation type="journal article" date="2019" name="Int. J. Syst. Evol. Microbiol.">
        <title>The Global Catalogue of Microorganisms (GCM) 10K type strain sequencing project: providing services to taxonomists for standard genome sequencing and annotation.</title>
        <authorList>
            <consortium name="The Broad Institute Genomics Platform"/>
            <consortium name="The Broad Institute Genome Sequencing Center for Infectious Disease"/>
            <person name="Wu L."/>
            <person name="Ma J."/>
        </authorList>
    </citation>
    <scope>NUCLEOTIDE SEQUENCE [LARGE SCALE GENOMIC DNA]</scope>
    <source>
        <strain evidence="7">CCUG 48216</strain>
    </source>
</reference>
<evidence type="ECO:0000256" key="4">
    <source>
        <dbReference type="ARBA" id="ARBA00023163"/>
    </source>
</evidence>
<dbReference type="RefSeq" id="WP_240267790.1">
    <property type="nucleotide sequence ID" value="NZ_JAKSXN010000004.1"/>
</dbReference>
<evidence type="ECO:0000259" key="5">
    <source>
        <dbReference type="PROSITE" id="PS50931"/>
    </source>
</evidence>
<feature type="domain" description="HTH lysR-type" evidence="5">
    <location>
        <begin position="1"/>
        <end position="58"/>
    </location>
</feature>
<keyword evidence="4" id="KW-0804">Transcription</keyword>